<dbReference type="OrthoDB" id="10265785at2759"/>
<feature type="compositionally biased region" description="Basic and acidic residues" evidence="1">
    <location>
        <begin position="46"/>
        <end position="56"/>
    </location>
</feature>
<gene>
    <name evidence="2" type="ORF">SEPMUDRAFT_117814</name>
</gene>
<reference evidence="2 3" key="1">
    <citation type="journal article" date="2012" name="PLoS Pathog.">
        <title>Diverse lifestyles and strategies of plant pathogenesis encoded in the genomes of eighteen Dothideomycetes fungi.</title>
        <authorList>
            <person name="Ohm R.A."/>
            <person name="Feau N."/>
            <person name="Henrissat B."/>
            <person name="Schoch C.L."/>
            <person name="Horwitz B.A."/>
            <person name="Barry K.W."/>
            <person name="Condon B.J."/>
            <person name="Copeland A.C."/>
            <person name="Dhillon B."/>
            <person name="Glaser F."/>
            <person name="Hesse C.N."/>
            <person name="Kosti I."/>
            <person name="LaButti K."/>
            <person name="Lindquist E.A."/>
            <person name="Lucas S."/>
            <person name="Salamov A.A."/>
            <person name="Bradshaw R.E."/>
            <person name="Ciuffetti L."/>
            <person name="Hamelin R.C."/>
            <person name="Kema G.H.J."/>
            <person name="Lawrence C."/>
            <person name="Scott J.A."/>
            <person name="Spatafora J.W."/>
            <person name="Turgeon B.G."/>
            <person name="de Wit P.J.G.M."/>
            <person name="Zhong S."/>
            <person name="Goodwin S.B."/>
            <person name="Grigoriev I.V."/>
        </authorList>
    </citation>
    <scope>NUCLEOTIDE SEQUENCE [LARGE SCALE GENOMIC DNA]</scope>
    <source>
        <strain evidence="2 3">SO2202</strain>
    </source>
</reference>
<dbReference type="RefSeq" id="XP_016759973.1">
    <property type="nucleotide sequence ID" value="XM_016901373.1"/>
</dbReference>
<dbReference type="Proteomes" id="UP000016931">
    <property type="component" value="Unassembled WGS sequence"/>
</dbReference>
<evidence type="ECO:0000313" key="3">
    <source>
        <dbReference type="Proteomes" id="UP000016931"/>
    </source>
</evidence>
<dbReference type="GeneID" id="27898510"/>
<keyword evidence="3" id="KW-1185">Reference proteome</keyword>
<proteinExistence type="predicted"/>
<evidence type="ECO:0000313" key="2">
    <source>
        <dbReference type="EMBL" id="EMF11852.1"/>
    </source>
</evidence>
<feature type="compositionally biased region" description="Basic and acidic residues" evidence="1">
    <location>
        <begin position="71"/>
        <end position="81"/>
    </location>
</feature>
<name>N1QF99_SPHMS</name>
<sequence length="81" mass="8689">MSDVDPEVLRAYSQARAKETAEALMQLETKPEHAAQAKAILQDDGAKQVAELKQEDAAATSHRPDAGTGSTEHDESAVEDK</sequence>
<dbReference type="EMBL" id="KB456265">
    <property type="protein sequence ID" value="EMF11852.1"/>
    <property type="molecule type" value="Genomic_DNA"/>
</dbReference>
<evidence type="ECO:0000256" key="1">
    <source>
        <dbReference type="SAM" id="MobiDB-lite"/>
    </source>
</evidence>
<organism evidence="2 3">
    <name type="scientific">Sphaerulina musiva (strain SO2202)</name>
    <name type="common">Poplar stem canker fungus</name>
    <name type="synonym">Septoria musiva</name>
    <dbReference type="NCBI Taxonomy" id="692275"/>
    <lineage>
        <taxon>Eukaryota</taxon>
        <taxon>Fungi</taxon>
        <taxon>Dikarya</taxon>
        <taxon>Ascomycota</taxon>
        <taxon>Pezizomycotina</taxon>
        <taxon>Dothideomycetes</taxon>
        <taxon>Dothideomycetidae</taxon>
        <taxon>Mycosphaerellales</taxon>
        <taxon>Mycosphaerellaceae</taxon>
        <taxon>Sphaerulina</taxon>
    </lineage>
</organism>
<protein>
    <submittedName>
        <fullName evidence="2">Uncharacterized protein</fullName>
    </submittedName>
</protein>
<dbReference type="AlphaFoldDB" id="N1QF99"/>
<dbReference type="HOGENOM" id="CLU_2575364_0_0_1"/>
<feature type="region of interest" description="Disordered" evidence="1">
    <location>
        <begin position="46"/>
        <end position="81"/>
    </location>
</feature>
<accession>N1QF99</accession>